<name>A0A427A709_ENSVE</name>
<feature type="region of interest" description="Disordered" evidence="1">
    <location>
        <begin position="108"/>
        <end position="148"/>
    </location>
</feature>
<dbReference type="EMBL" id="AMZH03003534">
    <property type="protein sequence ID" value="RRT72029.1"/>
    <property type="molecule type" value="Genomic_DNA"/>
</dbReference>
<dbReference type="AlphaFoldDB" id="A0A427A709"/>
<evidence type="ECO:0000256" key="1">
    <source>
        <dbReference type="SAM" id="MobiDB-lite"/>
    </source>
</evidence>
<gene>
    <name evidence="2" type="ORF">B296_00034891</name>
</gene>
<evidence type="ECO:0000313" key="2">
    <source>
        <dbReference type="EMBL" id="RRT72029.1"/>
    </source>
</evidence>
<reference evidence="2 3" key="1">
    <citation type="journal article" date="2014" name="Agronomy (Basel)">
        <title>A Draft Genome Sequence for Ensete ventricosum, the Drought-Tolerant Tree Against Hunger.</title>
        <authorList>
            <person name="Harrison J."/>
            <person name="Moore K.A."/>
            <person name="Paszkiewicz K."/>
            <person name="Jones T."/>
            <person name="Grant M."/>
            <person name="Ambacheew D."/>
            <person name="Muzemil S."/>
            <person name="Studholme D.J."/>
        </authorList>
    </citation>
    <scope>NUCLEOTIDE SEQUENCE [LARGE SCALE GENOMIC DNA]</scope>
</reference>
<dbReference type="Proteomes" id="UP000287651">
    <property type="component" value="Unassembled WGS sequence"/>
</dbReference>
<comment type="caution">
    <text evidence="2">The sequence shown here is derived from an EMBL/GenBank/DDBJ whole genome shotgun (WGS) entry which is preliminary data.</text>
</comment>
<evidence type="ECO:0000313" key="3">
    <source>
        <dbReference type="Proteomes" id="UP000287651"/>
    </source>
</evidence>
<organism evidence="2 3">
    <name type="scientific">Ensete ventricosum</name>
    <name type="common">Abyssinian banana</name>
    <name type="synonym">Musa ensete</name>
    <dbReference type="NCBI Taxonomy" id="4639"/>
    <lineage>
        <taxon>Eukaryota</taxon>
        <taxon>Viridiplantae</taxon>
        <taxon>Streptophyta</taxon>
        <taxon>Embryophyta</taxon>
        <taxon>Tracheophyta</taxon>
        <taxon>Spermatophyta</taxon>
        <taxon>Magnoliopsida</taxon>
        <taxon>Liliopsida</taxon>
        <taxon>Zingiberales</taxon>
        <taxon>Musaceae</taxon>
        <taxon>Ensete</taxon>
    </lineage>
</organism>
<proteinExistence type="predicted"/>
<accession>A0A427A709</accession>
<sequence>MIPLESRLLGLHPSIPWNTVAVKEGEAWQMLLLSMHENPIGRGSIDRQEKFLAAIYLVKLRVSFWERRSNFAGFASRDVAVAVAVATAIAVSLTHTCARRLVGLGSPVSTETPYRKDSPSRRSQHARPALVSLDESRPGGPGPRPRVTNWPPWYDCGPPQIVTRCRSRCHNTRTLWVPFLSYVDYPIDTWVYSPRCTIAYPTKTIPFPSNSTYARYLPHRFFNLN</sequence>
<protein>
    <submittedName>
        <fullName evidence="2">Uncharacterized protein</fullName>
    </submittedName>
</protein>